<keyword evidence="1" id="KW-1133">Transmembrane helix</keyword>
<dbReference type="Proteomes" id="UP000248616">
    <property type="component" value="Unassembled WGS sequence"/>
</dbReference>
<evidence type="ECO:0000313" key="5">
    <source>
        <dbReference type="Proteomes" id="UP000248616"/>
    </source>
</evidence>
<evidence type="ECO:0000259" key="3">
    <source>
        <dbReference type="Pfam" id="PF09374"/>
    </source>
</evidence>
<dbReference type="RefSeq" id="WP_111546317.1">
    <property type="nucleotide sequence ID" value="NZ_MZXV01000051.1"/>
</dbReference>
<sequence>MAVSREKESLAKVLAHEGGYSNNKADPGGPTMKGVTQRVYDAYRKGKGLAARSVKSITTDELNEIYDKQYWDAVKGDLLPDGVDYVVFDGAVNSGPGRSIMWLQQALRPVYTGNIDGVIGMGTITALKAINNNDALIDRICDARTNFLRHLGTFPTFGKGWTARVKEVRAIGKAWATGETPQAANFVDGGQAKALVEDAKPSPSTAPADAAIGAGGGGLGVTATLQGLQEQLSPLSYASEWITKIVVILALVSALLVIGGGAYRWYTNRKAKRLAEALGTVPV</sequence>
<feature type="domain" description="Peptidoglycan binding" evidence="3">
    <location>
        <begin position="99"/>
        <end position="164"/>
    </location>
</feature>
<dbReference type="InterPro" id="IPR018537">
    <property type="entry name" value="Peptidoglycan-bd_3"/>
</dbReference>
<name>A0A2W7DXU4_9HYPH</name>
<proteinExistence type="predicted"/>
<dbReference type="Pfam" id="PF09374">
    <property type="entry name" value="PG_binding_3"/>
    <property type="match status" value="1"/>
</dbReference>
<keyword evidence="1" id="KW-0812">Transmembrane</keyword>
<dbReference type="AlphaFoldDB" id="A0A2W7DXU4"/>
<feature type="transmembrane region" description="Helical" evidence="1">
    <location>
        <begin position="241"/>
        <end position="263"/>
    </location>
</feature>
<dbReference type="SUPFAM" id="SSF53955">
    <property type="entry name" value="Lysozyme-like"/>
    <property type="match status" value="1"/>
</dbReference>
<reference evidence="5" key="1">
    <citation type="submission" date="2017-03" db="EMBL/GenBank/DDBJ databases">
        <authorList>
            <person name="Safronova V.I."/>
            <person name="Sazanova A.L."/>
            <person name="Chirak E.R."/>
        </authorList>
    </citation>
    <scope>NUCLEOTIDE SEQUENCE [LARGE SCALE GENOMIC DNA]</scope>
    <source>
        <strain evidence="5">Ach-343</strain>
    </source>
</reference>
<dbReference type="Gene3D" id="1.20.141.10">
    <property type="entry name" value="Chitosanase, subunit A, domain 1"/>
    <property type="match status" value="1"/>
</dbReference>
<evidence type="ECO:0000313" key="4">
    <source>
        <dbReference type="EMBL" id="PZV35976.1"/>
    </source>
</evidence>
<feature type="domain" description="TtsA-like Glycoside hydrolase family 108" evidence="2">
    <location>
        <begin position="11"/>
        <end position="95"/>
    </location>
</feature>
<accession>A0A2W7DXU4</accession>
<dbReference type="Pfam" id="PF05838">
    <property type="entry name" value="Glyco_hydro_108"/>
    <property type="match status" value="1"/>
</dbReference>
<dbReference type="InterPro" id="IPR008565">
    <property type="entry name" value="TtsA-like_GH18_dom"/>
</dbReference>
<protein>
    <submittedName>
        <fullName evidence="4">N-acetylmuramidase</fullName>
    </submittedName>
</protein>
<dbReference type="OrthoDB" id="9815229at2"/>
<dbReference type="CDD" id="cd13926">
    <property type="entry name" value="N-acetylmuramidase_GH108"/>
    <property type="match status" value="1"/>
</dbReference>
<evidence type="ECO:0000256" key="1">
    <source>
        <dbReference type="SAM" id="Phobius"/>
    </source>
</evidence>
<organism evidence="4 5">
    <name type="scientific">Mesorhizobium kowhaii</name>
    <dbReference type="NCBI Taxonomy" id="1300272"/>
    <lineage>
        <taxon>Bacteria</taxon>
        <taxon>Pseudomonadati</taxon>
        <taxon>Pseudomonadota</taxon>
        <taxon>Alphaproteobacteria</taxon>
        <taxon>Hyphomicrobiales</taxon>
        <taxon>Phyllobacteriaceae</taxon>
        <taxon>Mesorhizobium</taxon>
    </lineage>
</organism>
<dbReference type="InterPro" id="IPR023346">
    <property type="entry name" value="Lysozyme-like_dom_sf"/>
</dbReference>
<comment type="caution">
    <text evidence="4">The sequence shown here is derived from an EMBL/GenBank/DDBJ whole genome shotgun (WGS) entry which is preliminary data.</text>
</comment>
<gene>
    <name evidence="4" type="ORF">B5V02_22340</name>
</gene>
<keyword evidence="1" id="KW-0472">Membrane</keyword>
<evidence type="ECO:0000259" key="2">
    <source>
        <dbReference type="Pfam" id="PF05838"/>
    </source>
</evidence>
<dbReference type="EMBL" id="MZXV01000051">
    <property type="protein sequence ID" value="PZV35976.1"/>
    <property type="molecule type" value="Genomic_DNA"/>
</dbReference>
<keyword evidence="5" id="KW-1185">Reference proteome</keyword>